<dbReference type="Proteomes" id="UP000233375">
    <property type="component" value="Unassembled WGS sequence"/>
</dbReference>
<keyword evidence="3" id="KW-1185">Reference proteome</keyword>
<dbReference type="InterPro" id="IPR011008">
    <property type="entry name" value="Dimeric_a/b-barrel"/>
</dbReference>
<protein>
    <recommendedName>
        <fullName evidence="1">ABM domain-containing protein</fullName>
    </recommendedName>
</protein>
<organism evidence="2 3">
    <name type="scientific">Niallia nealsonii</name>
    <dbReference type="NCBI Taxonomy" id="115979"/>
    <lineage>
        <taxon>Bacteria</taxon>
        <taxon>Bacillati</taxon>
        <taxon>Bacillota</taxon>
        <taxon>Bacilli</taxon>
        <taxon>Bacillales</taxon>
        <taxon>Bacillaceae</taxon>
        <taxon>Niallia</taxon>
    </lineage>
</organism>
<dbReference type="Gene3D" id="3.30.70.100">
    <property type="match status" value="1"/>
</dbReference>
<evidence type="ECO:0000313" key="3">
    <source>
        <dbReference type="Proteomes" id="UP000233375"/>
    </source>
</evidence>
<dbReference type="SUPFAM" id="SSF54909">
    <property type="entry name" value="Dimeric alpha+beta barrel"/>
    <property type="match status" value="1"/>
</dbReference>
<evidence type="ECO:0000259" key="1">
    <source>
        <dbReference type="Pfam" id="PF03992"/>
    </source>
</evidence>
<dbReference type="Pfam" id="PF03992">
    <property type="entry name" value="ABM"/>
    <property type="match status" value="1"/>
</dbReference>
<dbReference type="EMBL" id="PISE01000027">
    <property type="protein sequence ID" value="PKG23182.1"/>
    <property type="molecule type" value="Genomic_DNA"/>
</dbReference>
<name>A0A2N0Z0Y6_9BACI</name>
<proteinExistence type="predicted"/>
<gene>
    <name evidence="2" type="ORF">CWS01_12925</name>
</gene>
<dbReference type="OrthoDB" id="9806189at2"/>
<dbReference type="InterPro" id="IPR007138">
    <property type="entry name" value="ABM_dom"/>
</dbReference>
<dbReference type="AlphaFoldDB" id="A0A2N0Z0Y6"/>
<feature type="domain" description="ABM" evidence="1">
    <location>
        <begin position="20"/>
        <end position="64"/>
    </location>
</feature>
<evidence type="ECO:0000313" key="2">
    <source>
        <dbReference type="EMBL" id="PKG23182.1"/>
    </source>
</evidence>
<comment type="caution">
    <text evidence="2">The sequence shown here is derived from an EMBL/GenBank/DDBJ whole genome shotgun (WGS) entry which is preliminary data.</text>
</comment>
<accession>A0A2N0Z0Y6</accession>
<sequence length="83" mass="9863">MQAKRLSCEKNCKNGESFPQRKGCLNYLFHESLNNDDVFVFYENWVDEEAIKFYNETEHYLTYKQNVEALIESKQVFKLATLA</sequence>
<reference evidence="2 3" key="1">
    <citation type="journal article" date="2003" name="Int. J. Syst. Evol. Microbiol.">
        <title>Bacillus nealsonii sp. nov., isolated from a spacecraft-assembly facility, whose spores are gamma-radiation resistant.</title>
        <authorList>
            <person name="Venkateswaran K."/>
            <person name="Kempf M."/>
            <person name="Chen F."/>
            <person name="Satomi M."/>
            <person name="Nicholson W."/>
            <person name="Kern R."/>
        </authorList>
    </citation>
    <scope>NUCLEOTIDE SEQUENCE [LARGE SCALE GENOMIC DNA]</scope>
    <source>
        <strain evidence="2 3">FO-92</strain>
    </source>
</reference>